<sequence>MLLQYQSISLRILPQLTWSTVCLSSRQVISIPACSHCHPQSHSTSRYSAGKVQAIEGTRDFSDFFGLFRYRIQIRLILISLMDWGTRAPRRHIVYEKWPCPFMHLSIPRFQITMNSSTDDSIGNALAPYFTAETIITQPLATLSAMFFIYGIYVVIFALSVHTLSRGPASKIYTIWTITLFVLATIYIVNNTCGFARQATIEFNAATTKDYTPFIQYLSGDVPKSVWFSIGIFVPCFMNAIADWMLIHRCYMIWKSKILVYLLAFVAFVLNAISLGTTIAGIIADSKANQKLYQTASSVSNGTGIGIAIFQMILALLTASRIWWVSRQSERLMGRPTEMKYNSIAAAIIESGALYAVSLVVMFIYQRTIDPDSSGLIPFDVSVISTLLSGLAPTLIVVRVAYGKPVDNLPMLSTLHFAEEPRGNGQRSAGETDQFQFRRQSDAHELDRLYSYEGLSLPAIDENPGKAESIHPLNETLYSTTRSP</sequence>
<comment type="caution">
    <text evidence="3">The sequence shown here is derived from an EMBL/GenBank/DDBJ whole genome shotgun (WGS) entry which is preliminary data.</text>
</comment>
<keyword evidence="4" id="KW-1185">Reference proteome</keyword>
<dbReference type="EMBL" id="CM032189">
    <property type="protein sequence ID" value="KAG7087650.1"/>
    <property type="molecule type" value="Genomic_DNA"/>
</dbReference>
<dbReference type="Proteomes" id="UP001049176">
    <property type="component" value="Chromosome 9"/>
</dbReference>
<feature type="transmembrane region" description="Helical" evidence="2">
    <location>
        <begin position="304"/>
        <end position="324"/>
    </location>
</feature>
<organism evidence="3 4">
    <name type="scientific">Marasmius oreades</name>
    <name type="common">fairy-ring Marasmius</name>
    <dbReference type="NCBI Taxonomy" id="181124"/>
    <lineage>
        <taxon>Eukaryota</taxon>
        <taxon>Fungi</taxon>
        <taxon>Dikarya</taxon>
        <taxon>Basidiomycota</taxon>
        <taxon>Agaricomycotina</taxon>
        <taxon>Agaricomycetes</taxon>
        <taxon>Agaricomycetidae</taxon>
        <taxon>Agaricales</taxon>
        <taxon>Marasmiineae</taxon>
        <taxon>Marasmiaceae</taxon>
        <taxon>Marasmius</taxon>
    </lineage>
</organism>
<feature type="region of interest" description="Disordered" evidence="1">
    <location>
        <begin position="420"/>
        <end position="440"/>
    </location>
</feature>
<reference evidence="3" key="1">
    <citation type="journal article" date="2021" name="Genome Biol. Evol.">
        <title>The assembled and annotated genome of the fairy-ring fungus Marasmius oreades.</title>
        <authorList>
            <person name="Hiltunen M."/>
            <person name="Ament-Velasquez S.L."/>
            <person name="Johannesson H."/>
        </authorList>
    </citation>
    <scope>NUCLEOTIDE SEQUENCE</scope>
    <source>
        <strain evidence="3">03SP1</strain>
    </source>
</reference>
<feature type="transmembrane region" description="Helical" evidence="2">
    <location>
        <begin position="344"/>
        <end position="365"/>
    </location>
</feature>
<dbReference type="AlphaFoldDB" id="A0A9P7UN65"/>
<keyword evidence="2" id="KW-0472">Membrane</keyword>
<keyword evidence="2" id="KW-1133">Transmembrane helix</keyword>
<dbReference type="OrthoDB" id="3039972at2759"/>
<evidence type="ECO:0000256" key="2">
    <source>
        <dbReference type="SAM" id="Phobius"/>
    </source>
</evidence>
<protein>
    <submittedName>
        <fullName evidence="3">Uncharacterized protein</fullName>
    </submittedName>
</protein>
<feature type="compositionally biased region" description="Polar residues" evidence="1">
    <location>
        <begin position="425"/>
        <end position="438"/>
    </location>
</feature>
<feature type="transmembrane region" description="Helical" evidence="2">
    <location>
        <begin position="258"/>
        <end position="284"/>
    </location>
</feature>
<feature type="transmembrane region" description="Helical" evidence="2">
    <location>
        <begin position="140"/>
        <end position="160"/>
    </location>
</feature>
<keyword evidence="2" id="KW-0812">Transmembrane</keyword>
<dbReference type="GeneID" id="66082672"/>
<feature type="transmembrane region" description="Helical" evidence="2">
    <location>
        <begin position="377"/>
        <end position="402"/>
    </location>
</feature>
<proteinExistence type="predicted"/>
<evidence type="ECO:0000313" key="4">
    <source>
        <dbReference type="Proteomes" id="UP001049176"/>
    </source>
</evidence>
<evidence type="ECO:0000256" key="1">
    <source>
        <dbReference type="SAM" id="MobiDB-lite"/>
    </source>
</evidence>
<dbReference type="RefSeq" id="XP_043004121.1">
    <property type="nucleotide sequence ID" value="XM_043158766.1"/>
</dbReference>
<evidence type="ECO:0000313" key="3">
    <source>
        <dbReference type="EMBL" id="KAG7087650.1"/>
    </source>
</evidence>
<feature type="transmembrane region" description="Helical" evidence="2">
    <location>
        <begin position="172"/>
        <end position="189"/>
    </location>
</feature>
<accession>A0A9P7UN65</accession>
<feature type="region of interest" description="Disordered" evidence="1">
    <location>
        <begin position="461"/>
        <end position="484"/>
    </location>
</feature>
<gene>
    <name evidence="3" type="ORF">E1B28_013597</name>
</gene>
<name>A0A9P7UN65_9AGAR</name>
<feature type="transmembrane region" description="Helical" evidence="2">
    <location>
        <begin position="226"/>
        <end position="246"/>
    </location>
</feature>
<dbReference type="KEGG" id="more:E1B28_013597"/>